<dbReference type="GO" id="GO:0044210">
    <property type="term" value="P:'de novo' CTP biosynthetic process"/>
    <property type="evidence" value="ECO:0007669"/>
    <property type="project" value="UniProtKB-UniRule"/>
</dbReference>
<feature type="binding site" evidence="11">
    <location>
        <position position="160"/>
    </location>
    <ligand>
        <name>ATP</name>
        <dbReference type="ChEBI" id="CHEBI:30616"/>
    </ligand>
</feature>
<dbReference type="UniPathway" id="UPA00159">
    <property type="reaction ID" value="UER00275"/>
</dbReference>
<dbReference type="InterPro" id="IPR036393">
    <property type="entry name" value="AceGlu_kinase-like_sf"/>
</dbReference>
<comment type="subunit">
    <text evidence="11">Homohexamer.</text>
</comment>
<dbReference type="EMBL" id="LWDL01000019">
    <property type="protein sequence ID" value="OQW51356.1"/>
    <property type="molecule type" value="Genomic_DNA"/>
</dbReference>
<keyword evidence="9 11" id="KW-0665">Pyrimidine biosynthesis</keyword>
<dbReference type="GO" id="GO:0006225">
    <property type="term" value="P:UDP biosynthetic process"/>
    <property type="evidence" value="ECO:0007669"/>
    <property type="project" value="TreeGrafter"/>
</dbReference>
<reference evidence="13 14" key="1">
    <citation type="journal article" date="2017" name="Water Res.">
        <title>Comammox in drinking water systems.</title>
        <authorList>
            <person name="Wang Y."/>
            <person name="Ma L."/>
            <person name="Mao Y."/>
            <person name="Jiang X."/>
            <person name="Xia Y."/>
            <person name="Yu K."/>
            <person name="Li B."/>
            <person name="Zhang T."/>
        </authorList>
    </citation>
    <scope>NUCLEOTIDE SEQUENCE [LARGE SCALE GENOMIC DNA]</scope>
    <source>
        <strain evidence="13">SG_bin8</strain>
    </source>
</reference>
<dbReference type="SUPFAM" id="SSF53633">
    <property type="entry name" value="Carbamate kinase-like"/>
    <property type="match status" value="1"/>
</dbReference>
<accession>A0A1W9HV78</accession>
<comment type="function">
    <text evidence="11">Catalyzes the reversible phosphorylation of UMP to UDP.</text>
</comment>
<dbReference type="FunFam" id="3.40.1160.10:FF:000001">
    <property type="entry name" value="Uridylate kinase"/>
    <property type="match status" value="1"/>
</dbReference>
<dbReference type="InterPro" id="IPR011817">
    <property type="entry name" value="Uridylate_kinase"/>
</dbReference>
<feature type="binding site" evidence="11">
    <location>
        <position position="161"/>
    </location>
    <ligand>
        <name>ATP</name>
        <dbReference type="ChEBI" id="CHEBI:30616"/>
    </ligand>
</feature>
<feature type="binding site" evidence="11">
    <location>
        <position position="166"/>
    </location>
    <ligand>
        <name>ATP</name>
        <dbReference type="ChEBI" id="CHEBI:30616"/>
    </ligand>
</feature>
<dbReference type="PANTHER" id="PTHR42833:SF4">
    <property type="entry name" value="URIDYLATE KINASE PUMPKIN, CHLOROPLASTIC"/>
    <property type="match status" value="1"/>
</dbReference>
<keyword evidence="7 11" id="KW-0418">Kinase</keyword>
<evidence type="ECO:0000256" key="2">
    <source>
        <dbReference type="ARBA" id="ARBA00004791"/>
    </source>
</evidence>
<dbReference type="EC" id="2.7.4.22" evidence="11"/>
<evidence type="ECO:0000256" key="11">
    <source>
        <dbReference type="HAMAP-Rule" id="MF_01220"/>
    </source>
</evidence>
<feature type="binding site" evidence="11">
    <location>
        <position position="52"/>
    </location>
    <ligand>
        <name>UMP</name>
        <dbReference type="ChEBI" id="CHEBI:57865"/>
    </ligand>
</feature>
<evidence type="ECO:0000256" key="3">
    <source>
        <dbReference type="ARBA" id="ARBA00007614"/>
    </source>
</evidence>
<organism evidence="13 14">
    <name type="scientific">Candidatus Raskinella chloraquaticus</name>
    <dbReference type="NCBI Taxonomy" id="1951219"/>
    <lineage>
        <taxon>Bacteria</taxon>
        <taxon>Pseudomonadati</taxon>
        <taxon>Pseudomonadota</taxon>
        <taxon>Alphaproteobacteria</taxon>
        <taxon>Hyphomicrobiales</taxon>
        <taxon>Phreatobacteraceae</taxon>
        <taxon>Candidatus Raskinella</taxon>
    </lineage>
</organism>
<feature type="binding site" evidence="11">
    <location>
        <position position="169"/>
    </location>
    <ligand>
        <name>ATP</name>
        <dbReference type="ChEBI" id="CHEBI:30616"/>
    </ligand>
</feature>
<evidence type="ECO:0000256" key="4">
    <source>
        <dbReference type="ARBA" id="ARBA00022490"/>
    </source>
</evidence>
<dbReference type="GO" id="GO:0005524">
    <property type="term" value="F:ATP binding"/>
    <property type="evidence" value="ECO:0007669"/>
    <property type="project" value="UniProtKB-KW"/>
</dbReference>
<evidence type="ECO:0000256" key="6">
    <source>
        <dbReference type="ARBA" id="ARBA00022741"/>
    </source>
</evidence>
<feature type="domain" description="Aspartate/glutamate/uridylate kinase" evidence="12">
    <location>
        <begin position="5"/>
        <end position="214"/>
    </location>
</feature>
<comment type="pathway">
    <text evidence="2 11">Pyrimidine metabolism; CTP biosynthesis via de novo pathway; UDP from UMP (UMPK route): step 1/1.</text>
</comment>
<keyword evidence="8 11" id="KW-0067">ATP-binding</keyword>
<dbReference type="GO" id="GO:0033862">
    <property type="term" value="F:UMP kinase activity"/>
    <property type="evidence" value="ECO:0007669"/>
    <property type="project" value="UniProtKB-EC"/>
</dbReference>
<keyword evidence="4 11" id="KW-0963">Cytoplasm</keyword>
<comment type="similarity">
    <text evidence="3 11">Belongs to the UMP kinase family.</text>
</comment>
<comment type="subcellular location">
    <subcellularLocation>
        <location evidence="1 11">Cytoplasm</location>
    </subcellularLocation>
</comment>
<evidence type="ECO:0000256" key="8">
    <source>
        <dbReference type="ARBA" id="ARBA00022840"/>
    </source>
</evidence>
<proteinExistence type="inferred from homology"/>
<gene>
    <name evidence="11 13" type="primary">pyrH</name>
    <name evidence="13" type="ORF">A4S15_10995</name>
</gene>
<dbReference type="Gene3D" id="3.40.1160.10">
    <property type="entry name" value="Acetylglutamate kinase-like"/>
    <property type="match status" value="1"/>
</dbReference>
<dbReference type="RefSeq" id="WP_376802494.1">
    <property type="nucleotide sequence ID" value="NZ_DBNB01000015.1"/>
</dbReference>
<comment type="catalytic activity">
    <reaction evidence="10 11">
        <text>UMP + ATP = UDP + ADP</text>
        <dbReference type="Rhea" id="RHEA:24400"/>
        <dbReference type="ChEBI" id="CHEBI:30616"/>
        <dbReference type="ChEBI" id="CHEBI:57865"/>
        <dbReference type="ChEBI" id="CHEBI:58223"/>
        <dbReference type="ChEBI" id="CHEBI:456216"/>
        <dbReference type="EC" id="2.7.4.22"/>
    </reaction>
</comment>
<evidence type="ECO:0000256" key="1">
    <source>
        <dbReference type="ARBA" id="ARBA00004496"/>
    </source>
</evidence>
<dbReference type="Pfam" id="PF00696">
    <property type="entry name" value="AA_kinase"/>
    <property type="match status" value="1"/>
</dbReference>
<name>A0A1W9HV78_9HYPH</name>
<feature type="binding site" evidence="11">
    <location>
        <begin position="10"/>
        <end position="13"/>
    </location>
    <ligand>
        <name>ATP</name>
        <dbReference type="ChEBI" id="CHEBI:30616"/>
    </ligand>
</feature>
<evidence type="ECO:0000256" key="10">
    <source>
        <dbReference type="ARBA" id="ARBA00047767"/>
    </source>
</evidence>
<dbReference type="InterPro" id="IPR015963">
    <property type="entry name" value="Uridylate_kinase_bac"/>
</dbReference>
<dbReference type="InterPro" id="IPR001048">
    <property type="entry name" value="Asp/Glu/Uridylate_kinase"/>
</dbReference>
<dbReference type="GO" id="GO:0005737">
    <property type="term" value="C:cytoplasm"/>
    <property type="evidence" value="ECO:0007669"/>
    <property type="project" value="UniProtKB-SubCell"/>
</dbReference>
<dbReference type="PIRSF" id="PIRSF005650">
    <property type="entry name" value="Uridylate_kin"/>
    <property type="match status" value="1"/>
</dbReference>
<protein>
    <recommendedName>
        <fullName evidence="11">Uridylate kinase</fullName>
        <shortName evidence="11">UK</shortName>
        <ecNumber evidence="11">2.7.4.22</ecNumber>
    </recommendedName>
    <alternativeName>
        <fullName evidence="11">Uridine monophosphate kinase</fullName>
        <shortName evidence="11">UMP kinase</shortName>
        <shortName evidence="11">UMPK</shortName>
    </alternativeName>
</protein>
<dbReference type="HAMAP" id="MF_01220_B">
    <property type="entry name" value="PyrH_B"/>
    <property type="match status" value="1"/>
</dbReference>
<dbReference type="STRING" id="1827387.A4S15_10995"/>
<feature type="binding site" evidence="11">
    <location>
        <position position="53"/>
    </location>
    <ligand>
        <name>ATP</name>
        <dbReference type="ChEBI" id="CHEBI:30616"/>
    </ligand>
</feature>
<evidence type="ECO:0000313" key="13">
    <source>
        <dbReference type="EMBL" id="OQW51356.1"/>
    </source>
</evidence>
<dbReference type="PANTHER" id="PTHR42833">
    <property type="entry name" value="URIDYLATE KINASE"/>
    <property type="match status" value="1"/>
</dbReference>
<keyword evidence="6 11" id="KW-0547">Nucleotide-binding</keyword>
<feature type="binding site" evidence="11">
    <location>
        <position position="72"/>
    </location>
    <ligand>
        <name>UMP</name>
        <dbReference type="ChEBI" id="CHEBI:57865"/>
    </ligand>
</feature>
<feature type="binding site" evidence="11">
    <location>
        <position position="57"/>
    </location>
    <ligand>
        <name>ATP</name>
        <dbReference type="ChEBI" id="CHEBI:30616"/>
    </ligand>
</feature>
<dbReference type="NCBIfam" id="TIGR02075">
    <property type="entry name" value="pyrH_bact"/>
    <property type="match status" value="1"/>
</dbReference>
<dbReference type="AlphaFoldDB" id="A0A1W9HV78"/>
<sequence>MAGWKRALVKVSGEALMGPDAFGFHPETMARIARDLADAHSTGVEIGVVVGGGNLVRGVKIAEKGIDRVVGDHMGMLATVMNALALQGALTAIGVESRVLSAISVPTMCEDYARQKAVHHLENGRIAILAGGTGNPFFTTDTTAVLRAAEASCSVILKATNVDGIYDADPKKIAGAKRFDTISAQEALDRRLQVMDTAAFALARENGLPIIVFSIHEPGAIAAALKGEGRFTLVTP</sequence>
<evidence type="ECO:0000256" key="9">
    <source>
        <dbReference type="ARBA" id="ARBA00022975"/>
    </source>
</evidence>
<comment type="caution">
    <text evidence="13">The sequence shown here is derived from an EMBL/GenBank/DDBJ whole genome shotgun (WGS) entry which is preliminary data.</text>
</comment>
<dbReference type="Proteomes" id="UP000192872">
    <property type="component" value="Unassembled WGS sequence"/>
</dbReference>
<comment type="caution">
    <text evidence="11">Lacks conserved residue(s) required for the propagation of feature annotation.</text>
</comment>
<feature type="binding site" evidence="11">
    <location>
        <begin position="133"/>
        <end position="140"/>
    </location>
    <ligand>
        <name>UMP</name>
        <dbReference type="ChEBI" id="CHEBI:57865"/>
    </ligand>
</feature>
<comment type="activity regulation">
    <text evidence="11">Inhibited by UTP.</text>
</comment>
<dbReference type="CDD" id="cd04254">
    <property type="entry name" value="AAK_UMPK-PyrH-Ec"/>
    <property type="match status" value="1"/>
</dbReference>
<evidence type="ECO:0000256" key="5">
    <source>
        <dbReference type="ARBA" id="ARBA00022679"/>
    </source>
</evidence>
<evidence type="ECO:0000259" key="12">
    <source>
        <dbReference type="Pfam" id="PF00696"/>
    </source>
</evidence>
<evidence type="ECO:0000313" key="14">
    <source>
        <dbReference type="Proteomes" id="UP000192872"/>
    </source>
</evidence>
<evidence type="ECO:0000256" key="7">
    <source>
        <dbReference type="ARBA" id="ARBA00022777"/>
    </source>
</evidence>
<keyword evidence="5 11" id="KW-0808">Transferase</keyword>